<gene>
    <name evidence="6" type="ORF">DW322_20600</name>
</gene>
<comment type="subcellular location">
    <subcellularLocation>
        <location evidence="1">Membrane</location>
        <topology evidence="1">Multi-pass membrane protein</topology>
    </subcellularLocation>
</comment>
<reference evidence="6 7" key="1">
    <citation type="submission" date="2018-07" db="EMBL/GenBank/DDBJ databases">
        <title>Genome sequence of Rhodococcus rhodnii ATCC 35071 from Rhodnius prolixus.</title>
        <authorList>
            <person name="Patel V."/>
            <person name="Vogel K.J."/>
        </authorList>
    </citation>
    <scope>NUCLEOTIDE SEQUENCE [LARGE SCALE GENOMIC DNA]</scope>
    <source>
        <strain evidence="6 7">ATCC 35071</strain>
    </source>
</reference>
<protein>
    <submittedName>
        <fullName evidence="6">Lysoplasmalogenase</fullName>
    </submittedName>
</protein>
<evidence type="ECO:0000313" key="7">
    <source>
        <dbReference type="Proteomes" id="UP000471120"/>
    </source>
</evidence>
<accession>A0A6P2CK25</accession>
<organism evidence="6 7">
    <name type="scientific">Rhodococcus rhodnii</name>
    <dbReference type="NCBI Taxonomy" id="38312"/>
    <lineage>
        <taxon>Bacteria</taxon>
        <taxon>Bacillati</taxon>
        <taxon>Actinomycetota</taxon>
        <taxon>Actinomycetes</taxon>
        <taxon>Mycobacteriales</taxon>
        <taxon>Nocardiaceae</taxon>
        <taxon>Rhodococcus</taxon>
    </lineage>
</organism>
<proteinExistence type="inferred from homology"/>
<dbReference type="Pfam" id="PF07947">
    <property type="entry name" value="YhhN"/>
    <property type="match status" value="1"/>
</dbReference>
<name>A0A6P2CK25_9NOCA</name>
<evidence type="ECO:0000313" key="6">
    <source>
        <dbReference type="EMBL" id="TXG92131.1"/>
    </source>
</evidence>
<comment type="similarity">
    <text evidence="2">Belongs to the TMEM86 family.</text>
</comment>
<evidence type="ECO:0000256" key="3">
    <source>
        <dbReference type="ARBA" id="ARBA00022692"/>
    </source>
</evidence>
<keyword evidence="3" id="KW-0812">Transmembrane</keyword>
<sequence>MARTLTADRVVFYAATAATVAGAIVESEDVQRVAKPLIAPALAVGVLRRPGADRVDRALLVAGLAAATVGDVHMIRPDDDRSIVRGASAFGVMQACYSALLLRRDARPTAPAALPRVAGWAAAALALRSGSRPVAAPLSAYGLALGTSTTLASDPALAPGARAVAGVVVPGSDPRSRLAAGAASFTVSDGLIVVRRLFVRGRRARAFAEGAILATYATAQALLVDGMNTAGTNSRGRR</sequence>
<dbReference type="RefSeq" id="WP_010837574.1">
    <property type="nucleotide sequence ID" value="NZ_QRCM01000001.1"/>
</dbReference>
<dbReference type="Proteomes" id="UP000471120">
    <property type="component" value="Unassembled WGS sequence"/>
</dbReference>
<dbReference type="EMBL" id="QRCM01000001">
    <property type="protein sequence ID" value="TXG92131.1"/>
    <property type="molecule type" value="Genomic_DNA"/>
</dbReference>
<dbReference type="PANTHER" id="PTHR31885:SF6">
    <property type="entry name" value="GH04784P"/>
    <property type="match status" value="1"/>
</dbReference>
<dbReference type="InterPro" id="IPR012506">
    <property type="entry name" value="TMEM86B-like"/>
</dbReference>
<evidence type="ECO:0000256" key="4">
    <source>
        <dbReference type="ARBA" id="ARBA00022989"/>
    </source>
</evidence>
<dbReference type="GO" id="GO:0016020">
    <property type="term" value="C:membrane"/>
    <property type="evidence" value="ECO:0007669"/>
    <property type="project" value="UniProtKB-SubCell"/>
</dbReference>
<evidence type="ECO:0000256" key="5">
    <source>
        <dbReference type="ARBA" id="ARBA00023136"/>
    </source>
</evidence>
<dbReference type="PANTHER" id="PTHR31885">
    <property type="entry name" value="GH04784P"/>
    <property type="match status" value="1"/>
</dbReference>
<dbReference type="AlphaFoldDB" id="A0A6P2CK25"/>
<dbReference type="GO" id="GO:0016787">
    <property type="term" value="F:hydrolase activity"/>
    <property type="evidence" value="ECO:0007669"/>
    <property type="project" value="TreeGrafter"/>
</dbReference>
<evidence type="ECO:0000256" key="2">
    <source>
        <dbReference type="ARBA" id="ARBA00007375"/>
    </source>
</evidence>
<comment type="caution">
    <text evidence="6">The sequence shown here is derived from an EMBL/GenBank/DDBJ whole genome shotgun (WGS) entry which is preliminary data.</text>
</comment>
<evidence type="ECO:0000256" key="1">
    <source>
        <dbReference type="ARBA" id="ARBA00004141"/>
    </source>
</evidence>
<keyword evidence="5" id="KW-0472">Membrane</keyword>
<keyword evidence="4" id="KW-1133">Transmembrane helix</keyword>